<dbReference type="HOGENOM" id="CLU_1361571_0_0_1"/>
<evidence type="ECO:0000313" key="3">
    <source>
        <dbReference type="Proteomes" id="UP000014760"/>
    </source>
</evidence>
<dbReference type="EMBL" id="KB295236">
    <property type="protein sequence ID" value="ELU13425.1"/>
    <property type="molecule type" value="Genomic_DNA"/>
</dbReference>
<gene>
    <name evidence="1" type="ORF">CAPTEDRAFT_196515</name>
</gene>
<accession>R7VCL4</accession>
<dbReference type="AlphaFoldDB" id="R7VCL4"/>
<sequence length="201" mass="23278">MSSNERPCMFIEFPTTIYIVVLYEVLIATGAQGKAEVLLSRNNVEVVIHKRDGYSITNIVQYQFAFAGIENNIENRGKVGTGCQYMYHQYLELSCMQIDEGTPVIQSPWIARCKDLSDRLRCNEEISGRFWMRALQFLPLRTRKSMTERYWIGGIFIKETENDVVSEDLLSSSCVTNRFKRLYLYIQADHESSWQLQSCGI</sequence>
<reference evidence="3" key="1">
    <citation type="submission" date="2012-12" db="EMBL/GenBank/DDBJ databases">
        <authorList>
            <person name="Hellsten U."/>
            <person name="Grimwood J."/>
            <person name="Chapman J.A."/>
            <person name="Shapiro H."/>
            <person name="Aerts A."/>
            <person name="Otillar R.P."/>
            <person name="Terry A.Y."/>
            <person name="Boore J.L."/>
            <person name="Simakov O."/>
            <person name="Marletaz F."/>
            <person name="Cho S.-J."/>
            <person name="Edsinger-Gonzales E."/>
            <person name="Havlak P."/>
            <person name="Kuo D.-H."/>
            <person name="Larsson T."/>
            <person name="Lv J."/>
            <person name="Arendt D."/>
            <person name="Savage R."/>
            <person name="Osoegawa K."/>
            <person name="de Jong P."/>
            <person name="Lindberg D.R."/>
            <person name="Seaver E.C."/>
            <person name="Weisblat D.A."/>
            <person name="Putnam N.H."/>
            <person name="Grigoriev I.V."/>
            <person name="Rokhsar D.S."/>
        </authorList>
    </citation>
    <scope>NUCLEOTIDE SEQUENCE</scope>
    <source>
        <strain evidence="3">I ESC-2004</strain>
    </source>
</reference>
<keyword evidence="3" id="KW-1185">Reference proteome</keyword>
<dbReference type="Proteomes" id="UP000014760">
    <property type="component" value="Unassembled WGS sequence"/>
</dbReference>
<evidence type="ECO:0000313" key="2">
    <source>
        <dbReference type="EnsemblMetazoa" id="CapteP196515"/>
    </source>
</evidence>
<name>R7VCL4_CAPTE</name>
<organism evidence="1">
    <name type="scientific">Capitella teleta</name>
    <name type="common">Polychaete worm</name>
    <dbReference type="NCBI Taxonomy" id="283909"/>
    <lineage>
        <taxon>Eukaryota</taxon>
        <taxon>Metazoa</taxon>
        <taxon>Spiralia</taxon>
        <taxon>Lophotrochozoa</taxon>
        <taxon>Annelida</taxon>
        <taxon>Polychaeta</taxon>
        <taxon>Sedentaria</taxon>
        <taxon>Scolecida</taxon>
        <taxon>Capitellidae</taxon>
        <taxon>Capitella</taxon>
    </lineage>
</organism>
<reference evidence="1 3" key="2">
    <citation type="journal article" date="2013" name="Nature">
        <title>Insights into bilaterian evolution from three spiralian genomes.</title>
        <authorList>
            <person name="Simakov O."/>
            <person name="Marletaz F."/>
            <person name="Cho S.J."/>
            <person name="Edsinger-Gonzales E."/>
            <person name="Havlak P."/>
            <person name="Hellsten U."/>
            <person name="Kuo D.H."/>
            <person name="Larsson T."/>
            <person name="Lv J."/>
            <person name="Arendt D."/>
            <person name="Savage R."/>
            <person name="Osoegawa K."/>
            <person name="de Jong P."/>
            <person name="Grimwood J."/>
            <person name="Chapman J.A."/>
            <person name="Shapiro H."/>
            <person name="Aerts A."/>
            <person name="Otillar R.P."/>
            <person name="Terry A.Y."/>
            <person name="Boore J.L."/>
            <person name="Grigoriev I.V."/>
            <person name="Lindberg D.R."/>
            <person name="Seaver E.C."/>
            <person name="Weisblat D.A."/>
            <person name="Putnam N.H."/>
            <person name="Rokhsar D.S."/>
        </authorList>
    </citation>
    <scope>NUCLEOTIDE SEQUENCE</scope>
    <source>
        <strain evidence="1 3">I ESC-2004</strain>
    </source>
</reference>
<proteinExistence type="predicted"/>
<reference evidence="2" key="3">
    <citation type="submission" date="2015-06" db="UniProtKB">
        <authorList>
            <consortium name="EnsemblMetazoa"/>
        </authorList>
    </citation>
    <scope>IDENTIFICATION</scope>
</reference>
<evidence type="ECO:0000313" key="1">
    <source>
        <dbReference type="EMBL" id="ELU13425.1"/>
    </source>
</evidence>
<protein>
    <submittedName>
        <fullName evidence="1 2">Uncharacterized protein</fullName>
    </submittedName>
</protein>
<dbReference type="EnsemblMetazoa" id="CapteT196515">
    <property type="protein sequence ID" value="CapteP196515"/>
    <property type="gene ID" value="CapteG196515"/>
</dbReference>
<dbReference type="EMBL" id="AMQN01005150">
    <property type="status" value="NOT_ANNOTATED_CDS"/>
    <property type="molecule type" value="Genomic_DNA"/>
</dbReference>